<dbReference type="SMART" id="SM00490">
    <property type="entry name" value="HELICc"/>
    <property type="match status" value="1"/>
</dbReference>
<dbReference type="NCBIfam" id="NF008744">
    <property type="entry name" value="PRK11776.1"/>
    <property type="match status" value="1"/>
</dbReference>
<dbReference type="PROSITE" id="PS51195">
    <property type="entry name" value="Q_MOTIF"/>
    <property type="match status" value="1"/>
</dbReference>
<dbReference type="PANTHER" id="PTHR47959:SF1">
    <property type="entry name" value="ATP-DEPENDENT RNA HELICASE DBPA"/>
    <property type="match status" value="1"/>
</dbReference>
<dbReference type="Gene3D" id="3.30.70.330">
    <property type="match status" value="1"/>
</dbReference>
<dbReference type="GO" id="GO:0003724">
    <property type="term" value="F:RNA helicase activity"/>
    <property type="evidence" value="ECO:0007669"/>
    <property type="project" value="InterPro"/>
</dbReference>
<dbReference type="CDD" id="cd00268">
    <property type="entry name" value="DEADc"/>
    <property type="match status" value="1"/>
</dbReference>
<dbReference type="InterPro" id="IPR027417">
    <property type="entry name" value="P-loop_NTPase"/>
</dbReference>
<evidence type="ECO:0000313" key="11">
    <source>
        <dbReference type="EMBL" id="PNL61217.1"/>
    </source>
</evidence>
<keyword evidence="2 7" id="KW-0378">Hydrolase</keyword>
<organism evidence="11 12">
    <name type="scientific">Legionella anisa</name>
    <dbReference type="NCBI Taxonomy" id="28082"/>
    <lineage>
        <taxon>Bacteria</taxon>
        <taxon>Pseudomonadati</taxon>
        <taxon>Pseudomonadota</taxon>
        <taxon>Gammaproteobacteria</taxon>
        <taxon>Legionellales</taxon>
        <taxon>Legionellaceae</taxon>
        <taxon>Legionella</taxon>
    </lineage>
</organism>
<dbReference type="SMART" id="SM00487">
    <property type="entry name" value="DEXDc"/>
    <property type="match status" value="1"/>
</dbReference>
<name>A0AAX0WRC8_9GAMM</name>
<dbReference type="Proteomes" id="UP000192511">
    <property type="component" value="Unassembled WGS sequence"/>
</dbReference>
<dbReference type="SUPFAM" id="SSF52540">
    <property type="entry name" value="P-loop containing nucleoside triphosphate hydrolases"/>
    <property type="match status" value="1"/>
</dbReference>
<feature type="domain" description="Helicase C-terminal" evidence="9">
    <location>
        <begin position="223"/>
        <end position="386"/>
    </location>
</feature>
<dbReference type="PROSITE" id="PS51194">
    <property type="entry name" value="HELICASE_CTER"/>
    <property type="match status" value="1"/>
</dbReference>
<dbReference type="CDD" id="cd18787">
    <property type="entry name" value="SF2_C_DEAD"/>
    <property type="match status" value="1"/>
</dbReference>
<dbReference type="GO" id="GO:0003676">
    <property type="term" value="F:nucleic acid binding"/>
    <property type="evidence" value="ECO:0007669"/>
    <property type="project" value="InterPro"/>
</dbReference>
<dbReference type="InterPro" id="IPR001650">
    <property type="entry name" value="Helicase_C-like"/>
</dbReference>
<evidence type="ECO:0000256" key="7">
    <source>
        <dbReference type="RuleBase" id="RU000492"/>
    </source>
</evidence>
<dbReference type="InterPro" id="IPR050079">
    <property type="entry name" value="DEAD_box_RNA_helicase"/>
</dbReference>
<dbReference type="GO" id="GO:0005829">
    <property type="term" value="C:cytosol"/>
    <property type="evidence" value="ECO:0007669"/>
    <property type="project" value="TreeGrafter"/>
</dbReference>
<comment type="similarity">
    <text evidence="5 7">Belongs to the DEAD box helicase family.</text>
</comment>
<evidence type="ECO:0000256" key="1">
    <source>
        <dbReference type="ARBA" id="ARBA00022741"/>
    </source>
</evidence>
<evidence type="ECO:0000256" key="3">
    <source>
        <dbReference type="ARBA" id="ARBA00022806"/>
    </source>
</evidence>
<evidence type="ECO:0000259" key="8">
    <source>
        <dbReference type="PROSITE" id="PS51192"/>
    </source>
</evidence>
<dbReference type="RefSeq" id="WP_019235011.1">
    <property type="nucleotide sequence ID" value="NZ_CAAAHR010000009.1"/>
</dbReference>
<keyword evidence="4 7" id="KW-0067">ATP-binding</keyword>
<accession>A0AAX0WRC8</accession>
<reference evidence="11" key="1">
    <citation type="submission" date="2017-12" db="EMBL/GenBank/DDBJ databases">
        <title>FDA dAtabase for Regulatory Grade micrObial Sequences (FDA-ARGOS): Supporting development and validation of Infectious Disease Dx tests.</title>
        <authorList>
            <person name="Kerrigan L."/>
            <person name="Tallon L.J."/>
            <person name="Sadzewicz L."/>
            <person name="Sengamalay N."/>
            <person name="Ott S."/>
            <person name="Godinez A."/>
            <person name="Nagaraj S."/>
            <person name="Vavikolanu K."/>
            <person name="Vyas G."/>
            <person name="Nadendla S."/>
            <person name="Aluvathingal J."/>
            <person name="Sichtig H."/>
        </authorList>
    </citation>
    <scope>NUCLEOTIDE SEQUENCE [LARGE SCALE GENOMIC DNA]</scope>
    <source>
        <strain evidence="11">FDAARGOS_200</strain>
    </source>
</reference>
<feature type="domain" description="DEAD-box RNA helicase Q" evidence="10">
    <location>
        <begin position="11"/>
        <end position="39"/>
    </location>
</feature>
<evidence type="ECO:0000259" key="9">
    <source>
        <dbReference type="PROSITE" id="PS51194"/>
    </source>
</evidence>
<comment type="caution">
    <text evidence="11">The sequence shown here is derived from an EMBL/GenBank/DDBJ whole genome shotgun (WGS) entry which is preliminary data.</text>
</comment>
<keyword evidence="3 7" id="KW-0347">Helicase</keyword>
<proteinExistence type="inferred from homology"/>
<dbReference type="InterPro" id="IPR014001">
    <property type="entry name" value="Helicase_ATP-bd"/>
</dbReference>
<dbReference type="InterPro" id="IPR014014">
    <property type="entry name" value="RNA_helicase_DEAD_Q_motif"/>
</dbReference>
<dbReference type="InterPro" id="IPR011545">
    <property type="entry name" value="DEAD/DEAH_box_helicase_dom"/>
</dbReference>
<dbReference type="AlphaFoldDB" id="A0AAX0WRC8"/>
<keyword evidence="12" id="KW-1185">Reference proteome</keyword>
<dbReference type="GeneID" id="98066442"/>
<dbReference type="PROSITE" id="PS51192">
    <property type="entry name" value="HELICASE_ATP_BIND_1"/>
    <property type="match status" value="1"/>
</dbReference>
<dbReference type="Gene3D" id="3.40.50.300">
    <property type="entry name" value="P-loop containing nucleotide triphosphate hydrolases"/>
    <property type="match status" value="2"/>
</dbReference>
<evidence type="ECO:0000313" key="12">
    <source>
        <dbReference type="Proteomes" id="UP000192511"/>
    </source>
</evidence>
<evidence type="ECO:0000259" key="10">
    <source>
        <dbReference type="PROSITE" id="PS51195"/>
    </source>
</evidence>
<feature type="short sequence motif" description="Q motif" evidence="6">
    <location>
        <begin position="11"/>
        <end position="39"/>
    </location>
</feature>
<dbReference type="PANTHER" id="PTHR47959">
    <property type="entry name" value="ATP-DEPENDENT RNA HELICASE RHLE-RELATED"/>
    <property type="match status" value="1"/>
</dbReference>
<feature type="domain" description="Helicase ATP-binding" evidence="8">
    <location>
        <begin position="42"/>
        <end position="213"/>
    </location>
</feature>
<sequence>MIQSEHTVQHLSFAQLPLRQELLKSIASSNYENMTSIQMESLPIILRNEDIIAQAKTGSGKTAAFALSLLNNLKTSFFAVQALVLCPTRELAEQVSQAIRRLACLMPNVKIINLSGGIPMKPQLDSLRHGSHIIVGTPGRVLKHLKNASLDLSHVKTLVLDEADRMLDMGFFDDIKNIISVCPKQRQTLLFSATYPEEIKQLAKQFMKDPKEVYVEALPDEIDIEQHFYEVSKQTQKFPILKSLLLHYRPVSVLIFCNTKQQTAEVTDQLIYEGFSAIALNGDMEQADRDLAVLRFANHSCSILVATDVAARGLDIKELSAVINFDLAFDLDVHIHRIGRTGRAGSKGIALSIITPADAQRVCSIEDNHPHPIHWGNINELENHHTTHWVPEMVTLCLASGKKDKIRPGDILGALTKDAGLEGNTIGKINITAMYSYVAIHHSQADKAYQYLQSGKLKGRKVNVRKIN</sequence>
<protein>
    <submittedName>
        <fullName evidence="11">ATP-dependent RNA helicase DbpA</fullName>
    </submittedName>
</protein>
<dbReference type="InterPro" id="IPR012677">
    <property type="entry name" value="Nucleotide-bd_a/b_plait_sf"/>
</dbReference>
<dbReference type="InterPro" id="IPR000629">
    <property type="entry name" value="RNA-helicase_DEAD-box_CS"/>
</dbReference>
<keyword evidence="1 7" id="KW-0547">Nucleotide-binding</keyword>
<dbReference type="CDD" id="cd12501">
    <property type="entry name" value="RRM_EcDbpA_like"/>
    <property type="match status" value="1"/>
</dbReference>
<evidence type="ECO:0000256" key="4">
    <source>
        <dbReference type="ARBA" id="ARBA00022840"/>
    </source>
</evidence>
<gene>
    <name evidence="11" type="ORF">A6J39_008310</name>
</gene>
<dbReference type="GO" id="GO:0005524">
    <property type="term" value="F:ATP binding"/>
    <property type="evidence" value="ECO:0007669"/>
    <property type="project" value="UniProtKB-KW"/>
</dbReference>
<evidence type="ECO:0000256" key="2">
    <source>
        <dbReference type="ARBA" id="ARBA00022801"/>
    </source>
</evidence>
<dbReference type="Pfam" id="PF00270">
    <property type="entry name" value="DEAD"/>
    <property type="match status" value="1"/>
</dbReference>
<evidence type="ECO:0000256" key="5">
    <source>
        <dbReference type="ARBA" id="ARBA00038437"/>
    </source>
</evidence>
<dbReference type="EMBL" id="NBTX02000004">
    <property type="protein sequence ID" value="PNL61217.1"/>
    <property type="molecule type" value="Genomic_DNA"/>
</dbReference>
<dbReference type="InterPro" id="IPR044742">
    <property type="entry name" value="DEAD/DEAH_RhlB"/>
</dbReference>
<dbReference type="Pfam" id="PF00271">
    <property type="entry name" value="Helicase_C"/>
    <property type="match status" value="1"/>
</dbReference>
<dbReference type="GO" id="GO:0016787">
    <property type="term" value="F:hydrolase activity"/>
    <property type="evidence" value="ECO:0007669"/>
    <property type="project" value="UniProtKB-KW"/>
</dbReference>
<dbReference type="PROSITE" id="PS00039">
    <property type="entry name" value="DEAD_ATP_HELICASE"/>
    <property type="match status" value="1"/>
</dbReference>
<dbReference type="InterPro" id="IPR005580">
    <property type="entry name" value="DbpA/CsdA_RNA-bd_dom"/>
</dbReference>
<dbReference type="Pfam" id="PF03880">
    <property type="entry name" value="DbpA"/>
    <property type="match status" value="1"/>
</dbReference>
<evidence type="ECO:0000256" key="6">
    <source>
        <dbReference type="PROSITE-ProRule" id="PRU00552"/>
    </source>
</evidence>